<proteinExistence type="predicted"/>
<evidence type="ECO:0000313" key="3">
    <source>
        <dbReference type="EMBL" id="KDQ54037.1"/>
    </source>
</evidence>
<dbReference type="InParanoid" id="A0A067PRV8"/>
<feature type="transmembrane region" description="Helical" evidence="2">
    <location>
        <begin position="344"/>
        <end position="364"/>
    </location>
</feature>
<feature type="transmembrane region" description="Helical" evidence="2">
    <location>
        <begin position="137"/>
        <end position="166"/>
    </location>
</feature>
<dbReference type="GO" id="GO:0006654">
    <property type="term" value="P:phosphatidic acid biosynthetic process"/>
    <property type="evidence" value="ECO:0007669"/>
    <property type="project" value="TreeGrafter"/>
</dbReference>
<evidence type="ECO:0000256" key="1">
    <source>
        <dbReference type="SAM" id="MobiDB-lite"/>
    </source>
</evidence>
<dbReference type="PANTHER" id="PTHR31303">
    <property type="entry name" value="CTP-DEPENDENT DIACYLGLYCEROL KINASE 1"/>
    <property type="match status" value="1"/>
</dbReference>
<feature type="transmembrane region" description="Helical" evidence="2">
    <location>
        <begin position="186"/>
        <end position="213"/>
    </location>
</feature>
<dbReference type="PANTHER" id="PTHR31303:SF1">
    <property type="entry name" value="CTP-DEPENDENT DIACYLGLYCEROL KINASE 1"/>
    <property type="match status" value="1"/>
</dbReference>
<feature type="transmembrane region" description="Helical" evidence="2">
    <location>
        <begin position="247"/>
        <end position="268"/>
    </location>
</feature>
<name>A0A067PRV8_9AGAM</name>
<dbReference type="Proteomes" id="UP000027265">
    <property type="component" value="Unassembled WGS sequence"/>
</dbReference>
<sequence>MSLPANDAFSLGFGHDSIRRSRGSTRSPSPKLPFTPSRSPSLSRSRSADLTSPANTRPRRTSRRINSHTSTHSSKLADVREVDDHTLQKLAQNGVHTTARREKQATKIDWEIPRKALHSSIGFLTLHLYISNSTTKYVLLGLYVGLAVIVPADILRLNFPAFARLYERFLGFLMRESEKKSTNGTIWYIIGVLFVLTAFPLDIAVVSILILSWADTAASTIGRAWGRYTPPLPNHILGIPFARRKSLAGFLAATVTGACIAAGFWTWIAPMRESGASWSWDEGVIVENTQYNWLPEPVKDYLRQLDVFPINTSGWLGIGMISTVAGVVSGVAEALDVGSLDDNLTLPIISGSCIWGFFKLLGLFSS</sequence>
<feature type="compositionally biased region" description="Low complexity" evidence="1">
    <location>
        <begin position="36"/>
        <end position="45"/>
    </location>
</feature>
<dbReference type="GO" id="GO:0004143">
    <property type="term" value="F:ATP-dependent diacylglycerol kinase activity"/>
    <property type="evidence" value="ECO:0007669"/>
    <property type="project" value="InterPro"/>
</dbReference>
<evidence type="ECO:0000256" key="2">
    <source>
        <dbReference type="SAM" id="Phobius"/>
    </source>
</evidence>
<protein>
    <recommendedName>
        <fullName evidence="5">Phosphatidate cytidylyltransferase</fullName>
    </recommendedName>
</protein>
<accession>A0A067PRV8</accession>
<dbReference type="GO" id="GO:0005789">
    <property type="term" value="C:endoplasmic reticulum membrane"/>
    <property type="evidence" value="ECO:0007669"/>
    <property type="project" value="TreeGrafter"/>
</dbReference>
<feature type="region of interest" description="Disordered" evidence="1">
    <location>
        <begin position="1"/>
        <end position="78"/>
    </location>
</feature>
<keyword evidence="2" id="KW-0472">Membrane</keyword>
<dbReference type="OrthoDB" id="5673at2759"/>
<evidence type="ECO:0000313" key="4">
    <source>
        <dbReference type="Proteomes" id="UP000027265"/>
    </source>
</evidence>
<keyword evidence="4" id="KW-1185">Reference proteome</keyword>
<gene>
    <name evidence="3" type="ORF">JAAARDRAFT_38630</name>
</gene>
<dbReference type="InterPro" id="IPR037997">
    <property type="entry name" value="Dgk1-like"/>
</dbReference>
<organism evidence="3 4">
    <name type="scientific">Jaapia argillacea MUCL 33604</name>
    <dbReference type="NCBI Taxonomy" id="933084"/>
    <lineage>
        <taxon>Eukaryota</taxon>
        <taxon>Fungi</taxon>
        <taxon>Dikarya</taxon>
        <taxon>Basidiomycota</taxon>
        <taxon>Agaricomycotina</taxon>
        <taxon>Agaricomycetes</taxon>
        <taxon>Agaricomycetidae</taxon>
        <taxon>Jaapiales</taxon>
        <taxon>Jaapiaceae</taxon>
        <taxon>Jaapia</taxon>
    </lineage>
</organism>
<dbReference type="AlphaFoldDB" id="A0A067PRV8"/>
<dbReference type="HOGENOM" id="CLU_031477_1_1_1"/>
<keyword evidence="2" id="KW-0812">Transmembrane</keyword>
<feature type="compositionally biased region" description="Basic residues" evidence="1">
    <location>
        <begin position="57"/>
        <end position="66"/>
    </location>
</feature>
<evidence type="ECO:0008006" key="5">
    <source>
        <dbReference type="Google" id="ProtNLM"/>
    </source>
</evidence>
<feature type="transmembrane region" description="Helical" evidence="2">
    <location>
        <begin position="314"/>
        <end position="332"/>
    </location>
</feature>
<keyword evidence="2" id="KW-1133">Transmembrane helix</keyword>
<reference evidence="4" key="1">
    <citation type="journal article" date="2014" name="Proc. Natl. Acad. Sci. U.S.A.">
        <title>Extensive sampling of basidiomycete genomes demonstrates inadequacy of the white-rot/brown-rot paradigm for wood decay fungi.</title>
        <authorList>
            <person name="Riley R."/>
            <person name="Salamov A.A."/>
            <person name="Brown D.W."/>
            <person name="Nagy L.G."/>
            <person name="Floudas D."/>
            <person name="Held B.W."/>
            <person name="Levasseur A."/>
            <person name="Lombard V."/>
            <person name="Morin E."/>
            <person name="Otillar R."/>
            <person name="Lindquist E.A."/>
            <person name="Sun H."/>
            <person name="LaButti K.M."/>
            <person name="Schmutz J."/>
            <person name="Jabbour D."/>
            <person name="Luo H."/>
            <person name="Baker S.E."/>
            <person name="Pisabarro A.G."/>
            <person name="Walton J.D."/>
            <person name="Blanchette R.A."/>
            <person name="Henrissat B."/>
            <person name="Martin F."/>
            <person name="Cullen D."/>
            <person name="Hibbett D.S."/>
            <person name="Grigoriev I.V."/>
        </authorList>
    </citation>
    <scope>NUCLEOTIDE SEQUENCE [LARGE SCALE GENOMIC DNA]</scope>
    <source>
        <strain evidence="4">MUCL 33604</strain>
    </source>
</reference>
<dbReference type="FunCoup" id="A0A067PRV8">
    <property type="interactions" value="54"/>
</dbReference>
<dbReference type="STRING" id="933084.A0A067PRV8"/>
<dbReference type="EMBL" id="KL197730">
    <property type="protein sequence ID" value="KDQ54037.1"/>
    <property type="molecule type" value="Genomic_DNA"/>
</dbReference>